<comment type="catalytic activity">
    <reaction evidence="3">
        <text>2 GTP = 3',3'-c-di-GMP + 2 diphosphate</text>
        <dbReference type="Rhea" id="RHEA:24898"/>
        <dbReference type="ChEBI" id="CHEBI:33019"/>
        <dbReference type="ChEBI" id="CHEBI:37565"/>
        <dbReference type="ChEBI" id="CHEBI:58805"/>
        <dbReference type="EC" id="2.7.7.65"/>
    </reaction>
</comment>
<dbReference type="InterPro" id="IPR011990">
    <property type="entry name" value="TPR-like_helical_dom_sf"/>
</dbReference>
<protein>
    <recommendedName>
        <fullName evidence="2">diguanylate cyclase</fullName>
        <ecNumber evidence="2">2.7.7.65</ecNumber>
    </recommendedName>
</protein>
<gene>
    <name evidence="7" type="ORF">L2740_05095</name>
</gene>
<dbReference type="InterPro" id="IPR000160">
    <property type="entry name" value="GGDEF_dom"/>
</dbReference>
<dbReference type="NCBIfam" id="TIGR00254">
    <property type="entry name" value="GGDEF"/>
    <property type="match status" value="1"/>
</dbReference>
<dbReference type="SMART" id="SM00267">
    <property type="entry name" value="GGDEF"/>
    <property type="match status" value="1"/>
</dbReference>
<keyword evidence="5" id="KW-0812">Transmembrane</keyword>
<accession>A0A9X1ZHH5</accession>
<evidence type="ECO:0000259" key="6">
    <source>
        <dbReference type="PROSITE" id="PS50887"/>
    </source>
</evidence>
<dbReference type="Gene3D" id="1.25.40.10">
    <property type="entry name" value="Tetratricopeptide repeat domain"/>
    <property type="match status" value="1"/>
</dbReference>
<evidence type="ECO:0000256" key="4">
    <source>
        <dbReference type="SAM" id="Coils"/>
    </source>
</evidence>
<evidence type="ECO:0000256" key="2">
    <source>
        <dbReference type="ARBA" id="ARBA00012528"/>
    </source>
</evidence>
<keyword evidence="8" id="KW-1185">Reference proteome</keyword>
<dbReference type="CDD" id="cd01949">
    <property type="entry name" value="GGDEF"/>
    <property type="match status" value="1"/>
</dbReference>
<dbReference type="PROSITE" id="PS50887">
    <property type="entry name" value="GGDEF"/>
    <property type="match status" value="1"/>
</dbReference>
<proteinExistence type="predicted"/>
<evidence type="ECO:0000313" key="7">
    <source>
        <dbReference type="EMBL" id="MCL1137923.1"/>
    </source>
</evidence>
<feature type="transmembrane region" description="Helical" evidence="5">
    <location>
        <begin position="384"/>
        <end position="401"/>
    </location>
</feature>
<reference evidence="7" key="1">
    <citation type="submission" date="2022-01" db="EMBL/GenBank/DDBJ databases">
        <title>Whole genome-based taxonomy of the Shewanellaceae.</title>
        <authorList>
            <person name="Martin-Rodriguez A.J."/>
        </authorList>
    </citation>
    <scope>NUCLEOTIDE SEQUENCE</scope>
    <source>
        <strain evidence="7">KCTC 23973</strain>
    </source>
</reference>
<sequence length="603" mass="67951">MSSLKIVWILIITFVFISASRADENSDITNLLQTADNIRSSNPKDFNIMLEDLEDRHDEFSTEQLHYFNYLNAYRFAFQGKFEDSLELWKQVSLAKSSPLLSFRANLSLVNIYAISKNWADGLTHLAINLDILPQITEPEFQELGLLIAAMFYNQLGQYELGLKYANRLGSQLSQGRNYCLAKQLALESQFKLGQLSEDSAQIAQGLQACQQSNEVVMESAIYSYLAELYLDNNQPLQAIATLEKQLVAIEQTKYAPILAQYYALLADSYFQTQSYSLASDFASKATSQTQNIANSKPEVTAYNILFQIAESRGEHQQALAYHREYAAADKAYLDEVKTKHLAFQLAQHQATEQKNQIKLLDDQNRLLRLEQKLSRSETENNRLFISLLFVSILLLVGMVYKSRTTQKRLKLLAEYDALTKVHNRGHFTQLALSAIDYCSKNKQVASCILFDLDKFKSINDTYGHATGDWVLKQVANVCQSQCRKNDLFARLGGEEFCIFLPSCDVATAAQLAEEYRKLIATIDSKDSGFEFAISASFGVTDFSLSGTNLDKMVADSDHAMYVSKKTGRNRVTIFSDGIAEFKRNKQANSAISNQTPEAAIQS</sequence>
<dbReference type="Pfam" id="PF00990">
    <property type="entry name" value="GGDEF"/>
    <property type="match status" value="1"/>
</dbReference>
<dbReference type="RefSeq" id="WP_248949031.1">
    <property type="nucleotide sequence ID" value="NZ_JAKILB010000002.1"/>
</dbReference>
<dbReference type="EMBL" id="JAKILB010000002">
    <property type="protein sequence ID" value="MCL1137923.1"/>
    <property type="molecule type" value="Genomic_DNA"/>
</dbReference>
<evidence type="ECO:0000313" key="8">
    <source>
        <dbReference type="Proteomes" id="UP001139293"/>
    </source>
</evidence>
<dbReference type="InterPro" id="IPR050469">
    <property type="entry name" value="Diguanylate_Cyclase"/>
</dbReference>
<evidence type="ECO:0000256" key="1">
    <source>
        <dbReference type="ARBA" id="ARBA00001946"/>
    </source>
</evidence>
<organism evidence="7 8">
    <name type="scientific">Shewanella pneumatophori</name>
    <dbReference type="NCBI Taxonomy" id="314092"/>
    <lineage>
        <taxon>Bacteria</taxon>
        <taxon>Pseudomonadati</taxon>
        <taxon>Pseudomonadota</taxon>
        <taxon>Gammaproteobacteria</taxon>
        <taxon>Alteromonadales</taxon>
        <taxon>Shewanellaceae</taxon>
        <taxon>Shewanella</taxon>
    </lineage>
</organism>
<keyword evidence="4" id="KW-0175">Coiled coil</keyword>
<dbReference type="SUPFAM" id="SSF48452">
    <property type="entry name" value="TPR-like"/>
    <property type="match status" value="1"/>
</dbReference>
<evidence type="ECO:0000256" key="3">
    <source>
        <dbReference type="ARBA" id="ARBA00034247"/>
    </source>
</evidence>
<comment type="caution">
    <text evidence="7">The sequence shown here is derived from an EMBL/GenBank/DDBJ whole genome shotgun (WGS) entry which is preliminary data.</text>
</comment>
<dbReference type="GO" id="GO:0052621">
    <property type="term" value="F:diguanylate cyclase activity"/>
    <property type="evidence" value="ECO:0007669"/>
    <property type="project" value="UniProtKB-EC"/>
</dbReference>
<dbReference type="InterPro" id="IPR029787">
    <property type="entry name" value="Nucleotide_cyclase"/>
</dbReference>
<keyword evidence="5" id="KW-1133">Transmembrane helix</keyword>
<feature type="coiled-coil region" evidence="4">
    <location>
        <begin position="351"/>
        <end position="380"/>
    </location>
</feature>
<dbReference type="InterPro" id="IPR043128">
    <property type="entry name" value="Rev_trsase/Diguanyl_cyclase"/>
</dbReference>
<dbReference type="FunFam" id="3.30.70.270:FF:000001">
    <property type="entry name" value="Diguanylate cyclase domain protein"/>
    <property type="match status" value="1"/>
</dbReference>
<dbReference type="PANTHER" id="PTHR45138:SF9">
    <property type="entry name" value="DIGUANYLATE CYCLASE DGCM-RELATED"/>
    <property type="match status" value="1"/>
</dbReference>
<dbReference type="SUPFAM" id="SSF55073">
    <property type="entry name" value="Nucleotide cyclase"/>
    <property type="match status" value="1"/>
</dbReference>
<keyword evidence="7" id="KW-0548">Nucleotidyltransferase</keyword>
<dbReference type="EC" id="2.7.7.65" evidence="2"/>
<dbReference type="Proteomes" id="UP001139293">
    <property type="component" value="Unassembled WGS sequence"/>
</dbReference>
<dbReference type="Gene3D" id="3.30.70.270">
    <property type="match status" value="1"/>
</dbReference>
<dbReference type="PANTHER" id="PTHR45138">
    <property type="entry name" value="REGULATORY COMPONENTS OF SENSORY TRANSDUCTION SYSTEM"/>
    <property type="match status" value="1"/>
</dbReference>
<comment type="cofactor">
    <cofactor evidence="1">
        <name>Mg(2+)</name>
        <dbReference type="ChEBI" id="CHEBI:18420"/>
    </cofactor>
</comment>
<dbReference type="AlphaFoldDB" id="A0A9X1ZHH5"/>
<name>A0A9X1ZHH5_9GAMM</name>
<keyword evidence="7" id="KW-0808">Transferase</keyword>
<evidence type="ECO:0000256" key="5">
    <source>
        <dbReference type="SAM" id="Phobius"/>
    </source>
</evidence>
<keyword evidence="5" id="KW-0472">Membrane</keyword>
<feature type="domain" description="GGDEF" evidence="6">
    <location>
        <begin position="444"/>
        <end position="577"/>
    </location>
</feature>